<dbReference type="OrthoDB" id="5365739at2759"/>
<dbReference type="AlphaFoldDB" id="A0A9P4IWM2"/>
<dbReference type="EMBL" id="ML996088">
    <property type="protein sequence ID" value="KAF2151283.1"/>
    <property type="molecule type" value="Genomic_DNA"/>
</dbReference>
<protein>
    <submittedName>
        <fullName evidence="2">Uncharacterized protein</fullName>
    </submittedName>
</protein>
<keyword evidence="3" id="KW-1185">Reference proteome</keyword>
<feature type="compositionally biased region" description="Basic residues" evidence="1">
    <location>
        <begin position="253"/>
        <end position="265"/>
    </location>
</feature>
<evidence type="ECO:0000256" key="1">
    <source>
        <dbReference type="SAM" id="MobiDB-lite"/>
    </source>
</evidence>
<proteinExistence type="predicted"/>
<evidence type="ECO:0000313" key="3">
    <source>
        <dbReference type="Proteomes" id="UP000799439"/>
    </source>
</evidence>
<dbReference type="Proteomes" id="UP000799439">
    <property type="component" value="Unassembled WGS sequence"/>
</dbReference>
<feature type="region of interest" description="Disordered" evidence="1">
    <location>
        <begin position="243"/>
        <end position="265"/>
    </location>
</feature>
<organism evidence="2 3">
    <name type="scientific">Myriangium duriaei CBS 260.36</name>
    <dbReference type="NCBI Taxonomy" id="1168546"/>
    <lineage>
        <taxon>Eukaryota</taxon>
        <taxon>Fungi</taxon>
        <taxon>Dikarya</taxon>
        <taxon>Ascomycota</taxon>
        <taxon>Pezizomycotina</taxon>
        <taxon>Dothideomycetes</taxon>
        <taxon>Dothideomycetidae</taxon>
        <taxon>Myriangiales</taxon>
        <taxon>Myriangiaceae</taxon>
        <taxon>Myriangium</taxon>
    </lineage>
</organism>
<sequence length="265" mass="29720">MKYSICHQKICRNNSKNWTAPWKLTTKATKRTSPSLKKAKKTKTLTNQFDEAQKNIKLQKDLALLETFDREDPTPVTFDAAEISRNELMYSGRGSATIAGANYEGVIQDRIKMLTDTTTDNTRWAPELAKKMMRGGLVSFNSEKEKGEVVEAAKEYAHKLGRSASNARKGLPDVISEYEFAPLTERMQASITDRYIRGKHVNLAAKPHKSEVLNHIRTSLFRNNTYLARDGAVFMRKVEDMLAGSKPAGNKSAPKKQGKPAAIKK</sequence>
<reference evidence="2" key="1">
    <citation type="journal article" date="2020" name="Stud. Mycol.">
        <title>101 Dothideomycetes genomes: a test case for predicting lifestyles and emergence of pathogens.</title>
        <authorList>
            <person name="Haridas S."/>
            <person name="Albert R."/>
            <person name="Binder M."/>
            <person name="Bloem J."/>
            <person name="Labutti K."/>
            <person name="Salamov A."/>
            <person name="Andreopoulos B."/>
            <person name="Baker S."/>
            <person name="Barry K."/>
            <person name="Bills G."/>
            <person name="Bluhm B."/>
            <person name="Cannon C."/>
            <person name="Castanera R."/>
            <person name="Culley D."/>
            <person name="Daum C."/>
            <person name="Ezra D."/>
            <person name="Gonzalez J."/>
            <person name="Henrissat B."/>
            <person name="Kuo A."/>
            <person name="Liang C."/>
            <person name="Lipzen A."/>
            <person name="Lutzoni F."/>
            <person name="Magnuson J."/>
            <person name="Mondo S."/>
            <person name="Nolan M."/>
            <person name="Ohm R."/>
            <person name="Pangilinan J."/>
            <person name="Park H.-J."/>
            <person name="Ramirez L."/>
            <person name="Alfaro M."/>
            <person name="Sun H."/>
            <person name="Tritt A."/>
            <person name="Yoshinaga Y."/>
            <person name="Zwiers L.-H."/>
            <person name="Turgeon B."/>
            <person name="Goodwin S."/>
            <person name="Spatafora J."/>
            <person name="Crous P."/>
            <person name="Grigoriev I."/>
        </authorList>
    </citation>
    <scope>NUCLEOTIDE SEQUENCE</scope>
    <source>
        <strain evidence="2">CBS 260.36</strain>
    </source>
</reference>
<name>A0A9P4IWM2_9PEZI</name>
<comment type="caution">
    <text evidence="2">The sequence shown here is derived from an EMBL/GenBank/DDBJ whole genome shotgun (WGS) entry which is preliminary data.</text>
</comment>
<accession>A0A9P4IWM2</accession>
<evidence type="ECO:0000313" key="2">
    <source>
        <dbReference type="EMBL" id="KAF2151283.1"/>
    </source>
</evidence>
<gene>
    <name evidence="2" type="ORF">K461DRAFT_280076</name>
</gene>